<protein>
    <submittedName>
        <fullName evidence="9">Sigma-54-dependent transcriptional regulator</fullName>
    </submittedName>
</protein>
<dbReference type="SMART" id="SM00448">
    <property type="entry name" value="REC"/>
    <property type="match status" value="1"/>
</dbReference>
<dbReference type="RefSeq" id="WP_380078552.1">
    <property type="nucleotide sequence ID" value="NZ_JBHSGO010000158.1"/>
</dbReference>
<dbReference type="Proteomes" id="UP001596020">
    <property type="component" value="Unassembled WGS sequence"/>
</dbReference>
<dbReference type="Pfam" id="PF00072">
    <property type="entry name" value="Response_reg"/>
    <property type="match status" value="1"/>
</dbReference>
<dbReference type="InterPro" id="IPR025943">
    <property type="entry name" value="Sigma_54_int_dom_ATP-bd_2"/>
</dbReference>
<gene>
    <name evidence="9" type="ORF">ACFO3G_05000</name>
</gene>
<dbReference type="InterPro" id="IPR011006">
    <property type="entry name" value="CheY-like_superfamily"/>
</dbReference>
<dbReference type="SUPFAM" id="SSF46689">
    <property type="entry name" value="Homeodomain-like"/>
    <property type="match status" value="1"/>
</dbReference>
<dbReference type="PROSITE" id="PS00688">
    <property type="entry name" value="SIGMA54_INTERACT_3"/>
    <property type="match status" value="1"/>
</dbReference>
<keyword evidence="10" id="KW-1185">Reference proteome</keyword>
<evidence type="ECO:0000256" key="4">
    <source>
        <dbReference type="ARBA" id="ARBA00023125"/>
    </source>
</evidence>
<keyword evidence="5" id="KW-0804">Transcription</keyword>
<dbReference type="PROSITE" id="PS50045">
    <property type="entry name" value="SIGMA54_INTERACT_4"/>
    <property type="match status" value="1"/>
</dbReference>
<dbReference type="SUPFAM" id="SSF52172">
    <property type="entry name" value="CheY-like"/>
    <property type="match status" value="1"/>
</dbReference>
<dbReference type="PROSITE" id="PS00676">
    <property type="entry name" value="SIGMA54_INTERACT_2"/>
    <property type="match status" value="1"/>
</dbReference>
<evidence type="ECO:0000256" key="6">
    <source>
        <dbReference type="PROSITE-ProRule" id="PRU00169"/>
    </source>
</evidence>
<dbReference type="PRINTS" id="PR01590">
    <property type="entry name" value="HTHFIS"/>
</dbReference>
<dbReference type="Gene3D" id="3.40.50.2300">
    <property type="match status" value="1"/>
</dbReference>
<evidence type="ECO:0000256" key="1">
    <source>
        <dbReference type="ARBA" id="ARBA00022741"/>
    </source>
</evidence>
<dbReference type="Pfam" id="PF02954">
    <property type="entry name" value="HTH_8"/>
    <property type="match status" value="1"/>
</dbReference>
<proteinExistence type="predicted"/>
<dbReference type="CDD" id="cd00009">
    <property type="entry name" value="AAA"/>
    <property type="match status" value="1"/>
</dbReference>
<dbReference type="Pfam" id="PF25601">
    <property type="entry name" value="AAA_lid_14"/>
    <property type="match status" value="1"/>
</dbReference>
<dbReference type="InterPro" id="IPR058031">
    <property type="entry name" value="AAA_lid_NorR"/>
</dbReference>
<name>A0ABV9K7I1_9PORP</name>
<evidence type="ECO:0000256" key="3">
    <source>
        <dbReference type="ARBA" id="ARBA00023015"/>
    </source>
</evidence>
<dbReference type="Gene3D" id="1.10.10.60">
    <property type="entry name" value="Homeodomain-like"/>
    <property type="match status" value="1"/>
</dbReference>
<keyword evidence="1" id="KW-0547">Nucleotide-binding</keyword>
<dbReference type="InterPro" id="IPR001789">
    <property type="entry name" value="Sig_transdc_resp-reg_receiver"/>
</dbReference>
<comment type="caution">
    <text evidence="9">The sequence shown here is derived from an EMBL/GenBank/DDBJ whole genome shotgun (WGS) entry which is preliminary data.</text>
</comment>
<evidence type="ECO:0000256" key="5">
    <source>
        <dbReference type="ARBA" id="ARBA00023163"/>
    </source>
</evidence>
<dbReference type="Gene3D" id="1.10.8.60">
    <property type="match status" value="1"/>
</dbReference>
<dbReference type="InterPro" id="IPR027417">
    <property type="entry name" value="P-loop_NTPase"/>
</dbReference>
<accession>A0ABV9K7I1</accession>
<keyword evidence="6" id="KW-0597">Phosphoprotein</keyword>
<dbReference type="PANTHER" id="PTHR32071">
    <property type="entry name" value="TRANSCRIPTIONAL REGULATORY PROTEIN"/>
    <property type="match status" value="1"/>
</dbReference>
<dbReference type="InterPro" id="IPR025944">
    <property type="entry name" value="Sigma_54_int_dom_CS"/>
</dbReference>
<dbReference type="PROSITE" id="PS50110">
    <property type="entry name" value="RESPONSE_REGULATORY"/>
    <property type="match status" value="1"/>
</dbReference>
<evidence type="ECO:0000313" key="10">
    <source>
        <dbReference type="Proteomes" id="UP001596020"/>
    </source>
</evidence>
<reference evidence="10" key="1">
    <citation type="journal article" date="2019" name="Int. J. Syst. Evol. Microbiol.">
        <title>The Global Catalogue of Microorganisms (GCM) 10K type strain sequencing project: providing services to taxonomists for standard genome sequencing and annotation.</title>
        <authorList>
            <consortium name="The Broad Institute Genomics Platform"/>
            <consortium name="The Broad Institute Genome Sequencing Center for Infectious Disease"/>
            <person name="Wu L."/>
            <person name="Ma J."/>
        </authorList>
    </citation>
    <scope>NUCLEOTIDE SEQUENCE [LARGE SCALE GENOMIC DNA]</scope>
    <source>
        <strain evidence="10">CGMCC 4.7357</strain>
    </source>
</reference>
<keyword evidence="4" id="KW-0238">DNA-binding</keyword>
<dbReference type="InterPro" id="IPR009057">
    <property type="entry name" value="Homeodomain-like_sf"/>
</dbReference>
<dbReference type="Pfam" id="PF00158">
    <property type="entry name" value="Sigma54_activat"/>
    <property type="match status" value="1"/>
</dbReference>
<dbReference type="PANTHER" id="PTHR32071:SF113">
    <property type="entry name" value="ALGINATE BIOSYNTHESIS TRANSCRIPTIONAL REGULATORY PROTEIN ALGB"/>
    <property type="match status" value="1"/>
</dbReference>
<dbReference type="EMBL" id="JBHSGO010000158">
    <property type="protein sequence ID" value="MFC4665957.1"/>
    <property type="molecule type" value="Genomic_DNA"/>
</dbReference>
<evidence type="ECO:0000256" key="2">
    <source>
        <dbReference type="ARBA" id="ARBA00022840"/>
    </source>
</evidence>
<feature type="domain" description="Sigma-54 factor interaction" evidence="7">
    <location>
        <begin position="147"/>
        <end position="376"/>
    </location>
</feature>
<keyword evidence="3" id="KW-0805">Transcription regulation</keyword>
<dbReference type="SMART" id="SM00382">
    <property type="entry name" value="AAA"/>
    <property type="match status" value="1"/>
</dbReference>
<feature type="modified residue" description="4-aspartylphosphate" evidence="6">
    <location>
        <position position="55"/>
    </location>
</feature>
<sequence length="454" mass="51517">MIKDGTLLVVDDNASILTSIEYLLNKVFSKIITLRSPKTIPSLLRKEKPEVVLLDMNFSSGPNTGNEGLFWLAEIKRLRPQTEVVLFTAYADIDLAVEGIKRGAADFVVKPWNNEKLIKTLQEAYQKCISNKKTNINIHQVSDKQMYWGRSKEMLQLREIVQKTALTDANILITGENGTGKDMLAQEIHKWSKRCSAPFVCVDMGAITESLFESELFGHVKGAFTDAHTDRTGRFEAADGGTLFLDEIGNLPLHMQPKLLTAIQKKCYTKVGSNELLPTNIRLISATNMNLQTMVNEGTFREDLLYRINTIHLHIPSLRERREDIIPLSKIFIEQYVCQYGTHHKALSKEAEKRLNSQSWPGNIRQLQHTLEKAVILSEGDVITENDLQIDISQYELNDIEDFATQTKAQTLEEMEESLIRKAIDQCNGNLSQAATQLDISRQTLYNKMKRYGI</sequence>
<dbReference type="InterPro" id="IPR003593">
    <property type="entry name" value="AAA+_ATPase"/>
</dbReference>
<dbReference type="SUPFAM" id="SSF52540">
    <property type="entry name" value="P-loop containing nucleoside triphosphate hydrolases"/>
    <property type="match status" value="1"/>
</dbReference>
<dbReference type="CDD" id="cd00156">
    <property type="entry name" value="REC"/>
    <property type="match status" value="1"/>
</dbReference>
<evidence type="ECO:0000259" key="7">
    <source>
        <dbReference type="PROSITE" id="PS50045"/>
    </source>
</evidence>
<dbReference type="Gene3D" id="3.40.50.300">
    <property type="entry name" value="P-loop containing nucleotide triphosphate hydrolases"/>
    <property type="match status" value="1"/>
</dbReference>
<keyword evidence="2" id="KW-0067">ATP-binding</keyword>
<feature type="domain" description="Response regulatory" evidence="8">
    <location>
        <begin position="6"/>
        <end position="125"/>
    </location>
</feature>
<dbReference type="InterPro" id="IPR002078">
    <property type="entry name" value="Sigma_54_int"/>
</dbReference>
<evidence type="ECO:0000259" key="8">
    <source>
        <dbReference type="PROSITE" id="PS50110"/>
    </source>
</evidence>
<organism evidence="9 10">
    <name type="scientific">Falsiporphyromonas endometrii</name>
    <dbReference type="NCBI Taxonomy" id="1387297"/>
    <lineage>
        <taxon>Bacteria</taxon>
        <taxon>Pseudomonadati</taxon>
        <taxon>Bacteroidota</taxon>
        <taxon>Bacteroidia</taxon>
        <taxon>Bacteroidales</taxon>
        <taxon>Porphyromonadaceae</taxon>
        <taxon>Falsiporphyromonas</taxon>
    </lineage>
</organism>
<evidence type="ECO:0000313" key="9">
    <source>
        <dbReference type="EMBL" id="MFC4665957.1"/>
    </source>
</evidence>
<dbReference type="InterPro" id="IPR002197">
    <property type="entry name" value="HTH_Fis"/>
</dbReference>